<dbReference type="SUPFAM" id="SSF53748">
    <property type="entry name" value="Phosphoglycerate kinase"/>
    <property type="match status" value="1"/>
</dbReference>
<dbReference type="GO" id="GO:0006096">
    <property type="term" value="P:glycolytic process"/>
    <property type="evidence" value="ECO:0007669"/>
    <property type="project" value="UniProtKB-UniRule"/>
</dbReference>
<feature type="binding site" evidence="12">
    <location>
        <position position="45"/>
    </location>
    <ligand>
        <name>substrate</name>
    </ligand>
</feature>
<dbReference type="InterPro" id="IPR015824">
    <property type="entry name" value="Phosphoglycerate_kinase_N"/>
</dbReference>
<proteinExistence type="inferred from homology"/>
<dbReference type="STRING" id="1048834.TC41_0713"/>
<feature type="binding site" evidence="13">
    <location>
        <position position="161"/>
    </location>
    <ligand>
        <name>(2R)-3-phosphoglycerate</name>
        <dbReference type="ChEBI" id="CHEBI:58272"/>
    </ligand>
</feature>
<accession>F8IEF7</accession>
<evidence type="ECO:0000256" key="13">
    <source>
        <dbReference type="PIRSR" id="PIRSR000724-1"/>
    </source>
</evidence>
<keyword evidence="9 12" id="KW-0418">Kinase</keyword>
<dbReference type="FunFam" id="3.40.50.1260:FF:000006">
    <property type="entry name" value="Phosphoglycerate kinase"/>
    <property type="match status" value="1"/>
</dbReference>
<evidence type="ECO:0000256" key="14">
    <source>
        <dbReference type="PIRSR" id="PIRSR000724-2"/>
    </source>
</evidence>
<evidence type="ECO:0000256" key="12">
    <source>
        <dbReference type="HAMAP-Rule" id="MF_00145"/>
    </source>
</evidence>
<reference evidence="16 17" key="1">
    <citation type="journal article" date="2011" name="J. Bacteriol.">
        <title>Complete Genome Sequence of Alicyclobacillus acidocaldarius Strain Tc-4-1.</title>
        <authorList>
            <person name="Chen Y."/>
            <person name="He Y."/>
            <person name="Zhang B."/>
            <person name="Yang J."/>
            <person name="Li W."/>
            <person name="Dong Z."/>
            <person name="Hu S."/>
        </authorList>
    </citation>
    <scope>NUCLEOTIDE SEQUENCE [LARGE SCALE GENOMIC DNA]</scope>
    <source>
        <strain evidence="16 17">Tc-4-1</strain>
    </source>
</reference>
<evidence type="ECO:0000313" key="16">
    <source>
        <dbReference type="EMBL" id="AEJ42671.1"/>
    </source>
</evidence>
<feature type="binding site" evidence="12 13">
    <location>
        <begin position="68"/>
        <end position="71"/>
    </location>
    <ligand>
        <name>substrate</name>
    </ligand>
</feature>
<evidence type="ECO:0000256" key="1">
    <source>
        <dbReference type="ARBA" id="ARBA00000642"/>
    </source>
</evidence>
<feature type="binding site" evidence="12 13">
    <location>
        <begin position="29"/>
        <end position="31"/>
    </location>
    <ligand>
        <name>substrate</name>
    </ligand>
</feature>
<reference evidence="17" key="2">
    <citation type="submission" date="2011-06" db="EMBL/GenBank/DDBJ databases">
        <title>The complete genome sequence of Alicyclobacillus acidocaldarius sp. Tc-4-1.</title>
        <authorList>
            <person name="Chen Y."/>
            <person name="He Y."/>
            <person name="Dong Z."/>
            <person name="Hu S."/>
        </authorList>
    </citation>
    <scope>NUCLEOTIDE SEQUENCE [LARGE SCALE GENOMIC DNA]</scope>
    <source>
        <strain evidence="17">Tc-4-1</strain>
    </source>
</reference>
<dbReference type="EC" id="2.7.2.3" evidence="5 12"/>
<keyword evidence="11 12" id="KW-0324">Glycolysis</keyword>
<dbReference type="PRINTS" id="PR00477">
    <property type="entry name" value="PHGLYCKINASE"/>
</dbReference>
<dbReference type="FunFam" id="3.40.50.1260:FF:000003">
    <property type="entry name" value="Phosphoglycerate kinase"/>
    <property type="match status" value="1"/>
</dbReference>
<evidence type="ECO:0000256" key="10">
    <source>
        <dbReference type="ARBA" id="ARBA00022840"/>
    </source>
</evidence>
<feature type="binding site" evidence="12 14">
    <location>
        <position position="333"/>
    </location>
    <ligand>
        <name>ATP</name>
        <dbReference type="ChEBI" id="CHEBI:30616"/>
    </ligand>
</feature>
<dbReference type="Proteomes" id="UP000000292">
    <property type="component" value="Chromosome"/>
</dbReference>
<dbReference type="PATRIC" id="fig|1048834.4.peg.671"/>
<protein>
    <recommendedName>
        <fullName evidence="6 12">Phosphoglycerate kinase</fullName>
        <ecNumber evidence="5 12">2.7.2.3</ecNumber>
    </recommendedName>
</protein>
<comment type="catalytic activity">
    <reaction evidence="1 12 15">
        <text>(2R)-3-phosphoglycerate + ATP = (2R)-3-phospho-glyceroyl phosphate + ADP</text>
        <dbReference type="Rhea" id="RHEA:14801"/>
        <dbReference type="ChEBI" id="CHEBI:30616"/>
        <dbReference type="ChEBI" id="CHEBI:57604"/>
        <dbReference type="ChEBI" id="CHEBI:58272"/>
        <dbReference type="ChEBI" id="CHEBI:456216"/>
        <dbReference type="EC" id="2.7.2.3"/>
    </reaction>
</comment>
<dbReference type="KEGG" id="aad:TC41_0713"/>
<comment type="subunit">
    <text evidence="4 12">Monomer.</text>
</comment>
<feature type="binding site" evidence="12 14">
    <location>
        <position position="211"/>
    </location>
    <ligand>
        <name>ATP</name>
        <dbReference type="ChEBI" id="CHEBI:30616"/>
    </ligand>
</feature>
<organism evidence="16 17">
    <name type="scientific">Alicyclobacillus acidocaldarius (strain Tc-4-1)</name>
    <name type="common">Bacillus acidocaldarius</name>
    <dbReference type="NCBI Taxonomy" id="1048834"/>
    <lineage>
        <taxon>Bacteria</taxon>
        <taxon>Bacillati</taxon>
        <taxon>Bacillota</taxon>
        <taxon>Bacilli</taxon>
        <taxon>Bacillales</taxon>
        <taxon>Alicyclobacillaceae</taxon>
        <taxon>Alicyclobacillus</taxon>
    </lineage>
</organism>
<dbReference type="UniPathway" id="UPA00109">
    <property type="reaction ID" value="UER00185"/>
</dbReference>
<evidence type="ECO:0000256" key="9">
    <source>
        <dbReference type="ARBA" id="ARBA00022777"/>
    </source>
</evidence>
<evidence type="ECO:0000256" key="6">
    <source>
        <dbReference type="ARBA" id="ARBA00016471"/>
    </source>
</evidence>
<comment type="pathway">
    <text evidence="2 12">Carbohydrate degradation; glycolysis; pyruvate from D-glyceraldehyde 3-phosphate: step 2/5.</text>
</comment>
<evidence type="ECO:0000256" key="3">
    <source>
        <dbReference type="ARBA" id="ARBA00008982"/>
    </source>
</evidence>
<dbReference type="AlphaFoldDB" id="F8IEF7"/>
<dbReference type="PIRSF" id="PIRSF000724">
    <property type="entry name" value="Pgk"/>
    <property type="match status" value="1"/>
</dbReference>
<dbReference type="GO" id="GO:0043531">
    <property type="term" value="F:ADP binding"/>
    <property type="evidence" value="ECO:0007669"/>
    <property type="project" value="TreeGrafter"/>
</dbReference>
<dbReference type="GO" id="GO:0006094">
    <property type="term" value="P:gluconeogenesis"/>
    <property type="evidence" value="ECO:0007669"/>
    <property type="project" value="TreeGrafter"/>
</dbReference>
<name>F8IEF7_ALIAT</name>
<dbReference type="CDD" id="cd00318">
    <property type="entry name" value="Phosphoglycerate_kinase"/>
    <property type="match status" value="1"/>
</dbReference>
<feature type="binding site" evidence="12">
    <location>
        <position position="161"/>
    </location>
    <ligand>
        <name>substrate</name>
    </ligand>
</feature>
<feature type="binding site" evidence="13">
    <location>
        <position position="45"/>
    </location>
    <ligand>
        <name>(2R)-3-phosphoglycerate</name>
        <dbReference type="ChEBI" id="CHEBI:58272"/>
    </ligand>
</feature>
<dbReference type="Pfam" id="PF00162">
    <property type="entry name" value="PGK"/>
    <property type="match status" value="1"/>
</dbReference>
<dbReference type="InterPro" id="IPR036043">
    <property type="entry name" value="Phosphoglycerate_kinase_sf"/>
</dbReference>
<dbReference type="eggNOG" id="COG0126">
    <property type="taxonomic scope" value="Bacteria"/>
</dbReference>
<evidence type="ECO:0000256" key="2">
    <source>
        <dbReference type="ARBA" id="ARBA00004838"/>
    </source>
</evidence>
<dbReference type="GO" id="GO:0005829">
    <property type="term" value="C:cytosol"/>
    <property type="evidence" value="ECO:0007669"/>
    <property type="project" value="TreeGrafter"/>
</dbReference>
<sequence length="403" mass="43020">MLGDGRIFVPKKTVEDVAWRGKRALVRVDFNVPMDDAHHITDDTRIRAALPTITYLSDRGARVILMSHLGRPKGEPNPKYSLRPVADHLASLLPNKRVSFCPEAVGEEAQKAVSALADGDILLLENVRFYPGEEKNDPAFARQLADLGDVFVNDAFGSAHRAHASTAGIAQYLPCVAGFLMEKEVGIMGRALANPERPFVAIIGGAKVSDKIKVLENLLPKVDALIIGGGMANTFLAVEGHDMGKSLVEEDAKETARRLLDLARASNRKLLLPVDVVAAKAFAPDAEHTVRLVSELQPDEMALDIGPASVEMFRNEILGAKTVIWNGPMGVFEMPAFAKGTFAIAQAMAEADATTIVGGGDSVAAVEQAGVADKMTHVSTGGGASLEFLEGRTLPCVAVIEDK</sequence>
<keyword evidence="8 12" id="KW-0547">Nucleotide-binding</keyword>
<evidence type="ECO:0000256" key="8">
    <source>
        <dbReference type="ARBA" id="ARBA00022741"/>
    </source>
</evidence>
<gene>
    <name evidence="12 16" type="primary">pgk</name>
    <name evidence="16" type="ordered locus">TC41_0713</name>
</gene>
<keyword evidence="7 12" id="KW-0808">Transferase</keyword>
<dbReference type="Gene3D" id="3.40.50.1260">
    <property type="entry name" value="Phosphoglycerate kinase, N-terminal domain"/>
    <property type="match status" value="2"/>
</dbReference>
<dbReference type="GO" id="GO:0004618">
    <property type="term" value="F:phosphoglycerate kinase activity"/>
    <property type="evidence" value="ECO:0007669"/>
    <property type="project" value="UniProtKB-UniRule"/>
</dbReference>
<dbReference type="InterPro" id="IPR001576">
    <property type="entry name" value="Phosphoglycerate_kinase"/>
</dbReference>
<comment type="subcellular location">
    <subcellularLocation>
        <location evidence="12">Cytoplasm</location>
    </subcellularLocation>
</comment>
<dbReference type="PANTHER" id="PTHR11406:SF23">
    <property type="entry name" value="PHOSPHOGLYCERATE KINASE 1, CHLOROPLASTIC-RELATED"/>
    <property type="match status" value="1"/>
</dbReference>
<evidence type="ECO:0000256" key="4">
    <source>
        <dbReference type="ARBA" id="ARBA00011245"/>
    </source>
</evidence>
<feature type="binding site" evidence="12">
    <location>
        <position position="128"/>
    </location>
    <ligand>
        <name>substrate</name>
    </ligand>
</feature>
<evidence type="ECO:0000256" key="7">
    <source>
        <dbReference type="ARBA" id="ARBA00022679"/>
    </source>
</evidence>
<feature type="binding site" evidence="12 14">
    <location>
        <begin position="359"/>
        <end position="362"/>
    </location>
    <ligand>
        <name>ATP</name>
        <dbReference type="ChEBI" id="CHEBI:30616"/>
    </ligand>
</feature>
<evidence type="ECO:0000256" key="5">
    <source>
        <dbReference type="ARBA" id="ARBA00013061"/>
    </source>
</evidence>
<evidence type="ECO:0000313" key="17">
    <source>
        <dbReference type="Proteomes" id="UP000000292"/>
    </source>
</evidence>
<dbReference type="GO" id="GO:0005524">
    <property type="term" value="F:ATP binding"/>
    <property type="evidence" value="ECO:0007669"/>
    <property type="project" value="UniProtKB-KW"/>
</dbReference>
<comment type="caution">
    <text evidence="12">Lacks conserved residue(s) required for the propagation of feature annotation.</text>
</comment>
<evidence type="ECO:0000256" key="15">
    <source>
        <dbReference type="RuleBase" id="RU000532"/>
    </source>
</evidence>
<evidence type="ECO:0000256" key="11">
    <source>
        <dbReference type="ARBA" id="ARBA00023152"/>
    </source>
</evidence>
<dbReference type="HOGENOM" id="CLU_025427_0_2_9"/>
<keyword evidence="10 12" id="KW-0067">ATP-binding</keyword>
<dbReference type="EMBL" id="CP002902">
    <property type="protein sequence ID" value="AEJ42671.1"/>
    <property type="molecule type" value="Genomic_DNA"/>
</dbReference>
<keyword evidence="12" id="KW-0963">Cytoplasm</keyword>
<dbReference type="HAMAP" id="MF_00145">
    <property type="entry name" value="Phosphoglyc_kinase"/>
    <property type="match status" value="1"/>
</dbReference>
<comment type="similarity">
    <text evidence="3 12 15">Belongs to the phosphoglycerate kinase family.</text>
</comment>
<feature type="binding site" evidence="13">
    <location>
        <position position="128"/>
    </location>
    <ligand>
        <name>(2R)-3-phosphoglycerate</name>
        <dbReference type="ChEBI" id="CHEBI:58272"/>
    </ligand>
</feature>
<dbReference type="PANTHER" id="PTHR11406">
    <property type="entry name" value="PHOSPHOGLYCERATE KINASE"/>
    <property type="match status" value="1"/>
</dbReference>